<dbReference type="InterPro" id="IPR033479">
    <property type="entry name" value="dCache_1"/>
</dbReference>
<keyword evidence="2" id="KW-1003">Cell membrane</keyword>
<keyword evidence="6 11" id="KW-1133">Transmembrane helix</keyword>
<evidence type="ECO:0000259" key="12">
    <source>
        <dbReference type="PROSITE" id="PS50111"/>
    </source>
</evidence>
<dbReference type="InterPro" id="IPR029151">
    <property type="entry name" value="Sensor-like_sf"/>
</dbReference>
<dbReference type="PANTHER" id="PTHR32089">
    <property type="entry name" value="METHYL-ACCEPTING CHEMOTAXIS PROTEIN MCPB"/>
    <property type="match status" value="1"/>
</dbReference>
<evidence type="ECO:0000256" key="1">
    <source>
        <dbReference type="ARBA" id="ARBA00004651"/>
    </source>
</evidence>
<feature type="domain" description="HAMP" evidence="13">
    <location>
        <begin position="304"/>
        <end position="356"/>
    </location>
</feature>
<accession>A0ABW3L0I5</accession>
<comment type="subcellular location">
    <subcellularLocation>
        <location evidence="1">Cell membrane</location>
        <topology evidence="1">Multi-pass membrane protein</topology>
    </subcellularLocation>
</comment>
<evidence type="ECO:0000256" key="6">
    <source>
        <dbReference type="ARBA" id="ARBA00022989"/>
    </source>
</evidence>
<keyword evidence="5 11" id="KW-0812">Transmembrane</keyword>
<keyword evidence="8 10" id="KW-0807">Transducer</keyword>
<evidence type="ECO:0000256" key="2">
    <source>
        <dbReference type="ARBA" id="ARBA00022475"/>
    </source>
</evidence>
<gene>
    <name evidence="14" type="ORF">ACFQ2J_09765</name>
</gene>
<evidence type="ECO:0000256" key="4">
    <source>
        <dbReference type="ARBA" id="ARBA00022500"/>
    </source>
</evidence>
<dbReference type="SMART" id="SM00304">
    <property type="entry name" value="HAMP"/>
    <property type="match status" value="1"/>
</dbReference>
<sequence length="661" mass="72019">MKRFFTKTLQRQILIPFLALLIIGGLTIASISYKFSVDTTTKELVSSVEQQMFSLNDTFNIFFDAKESIARQFESDDVVVTLSENEMIDTFMRMAEADDAIDLIYFGKEEDGRIILDPSVEIDPRMDARNRPWYSNAVDNPDEVLWTEPYINNSNGEFVVSAAKAVAVDGDLLGVVAIDLRMDALIEIINQVHIGETGYAALIDQKGTILTHPDPSFVGTDVSSETYFEKIKANEADQGVIEYTLEGENKHMAYKINGKTGLIVVGTVYEKELAEKGAAILGPILITLLAVILVSIAITFFITRKITKPIKQLQGDMKEIENGNLSITIENDRNDEIGSLMTSVEAMKNSLRKIIFHVSEASESMSSQSEELTQSASEVKEGSAQIASTMQELSAGTETQAETSASLSEIMDDFVRKTSDAQENGAAVKEATDHVRSMTSEGRMMMQQSVTQMKSIDAMMKASIGKVKGLDTQSKEISKLVQVIKDIAEQTNLLSLNAAIEAARAGEHGQGFAVVADEVRKLAEQVSGSVEDITKIVHNIQAESNNVVNTLEQGYGEVDAGTKQIEVTGETFEQINTSIEGMAAKIDTISSNLSEIAHNSIEMNKSIEDVAAVSEESAAGVEQVSASAQQSSSSMEEVSNSAGALAEIAEELNEQVRKFKL</sequence>
<dbReference type="InterPro" id="IPR004089">
    <property type="entry name" value="MCPsignal_dom"/>
</dbReference>
<evidence type="ECO:0000313" key="15">
    <source>
        <dbReference type="Proteomes" id="UP001596990"/>
    </source>
</evidence>
<keyword evidence="15" id="KW-1185">Reference proteome</keyword>
<organism evidence="14 15">
    <name type="scientific">Thalassobacillus hwangdonensis</name>
    <dbReference type="NCBI Taxonomy" id="546108"/>
    <lineage>
        <taxon>Bacteria</taxon>
        <taxon>Bacillati</taxon>
        <taxon>Bacillota</taxon>
        <taxon>Bacilli</taxon>
        <taxon>Bacillales</taxon>
        <taxon>Bacillaceae</taxon>
        <taxon>Thalassobacillus</taxon>
    </lineage>
</organism>
<dbReference type="SUPFAM" id="SSF103190">
    <property type="entry name" value="Sensory domain-like"/>
    <property type="match status" value="1"/>
</dbReference>
<dbReference type="EMBL" id="JBHTKL010000005">
    <property type="protein sequence ID" value="MFD1019455.1"/>
    <property type="molecule type" value="Genomic_DNA"/>
</dbReference>
<evidence type="ECO:0000313" key="14">
    <source>
        <dbReference type="EMBL" id="MFD1019455.1"/>
    </source>
</evidence>
<evidence type="ECO:0000256" key="3">
    <source>
        <dbReference type="ARBA" id="ARBA00022481"/>
    </source>
</evidence>
<dbReference type="Gene3D" id="3.30.450.20">
    <property type="entry name" value="PAS domain"/>
    <property type="match status" value="2"/>
</dbReference>
<dbReference type="PANTHER" id="PTHR32089:SF114">
    <property type="entry name" value="METHYL-ACCEPTING CHEMOTAXIS PROTEIN MCPB"/>
    <property type="match status" value="1"/>
</dbReference>
<proteinExistence type="inferred from homology"/>
<evidence type="ECO:0000256" key="8">
    <source>
        <dbReference type="ARBA" id="ARBA00023224"/>
    </source>
</evidence>
<evidence type="ECO:0000256" key="7">
    <source>
        <dbReference type="ARBA" id="ARBA00023136"/>
    </source>
</evidence>
<keyword evidence="7 11" id="KW-0472">Membrane</keyword>
<dbReference type="PROSITE" id="PS50111">
    <property type="entry name" value="CHEMOTAXIS_TRANSDUC_2"/>
    <property type="match status" value="1"/>
</dbReference>
<name>A0ABW3L0I5_9BACI</name>
<dbReference type="Pfam" id="PF00672">
    <property type="entry name" value="HAMP"/>
    <property type="match status" value="1"/>
</dbReference>
<feature type="transmembrane region" description="Helical" evidence="11">
    <location>
        <begin position="280"/>
        <end position="302"/>
    </location>
</feature>
<dbReference type="SMART" id="SM00283">
    <property type="entry name" value="MA"/>
    <property type="match status" value="1"/>
</dbReference>
<dbReference type="RefSeq" id="WP_386059370.1">
    <property type="nucleotide sequence ID" value="NZ_JBHTKL010000005.1"/>
</dbReference>
<keyword evidence="4" id="KW-0145">Chemotaxis</keyword>
<comment type="caution">
    <text evidence="14">The sequence shown here is derived from an EMBL/GenBank/DDBJ whole genome shotgun (WGS) entry which is preliminary data.</text>
</comment>
<dbReference type="PROSITE" id="PS50885">
    <property type="entry name" value="HAMP"/>
    <property type="match status" value="1"/>
</dbReference>
<evidence type="ECO:0000256" key="5">
    <source>
        <dbReference type="ARBA" id="ARBA00022692"/>
    </source>
</evidence>
<comment type="similarity">
    <text evidence="9">Belongs to the methyl-accepting chemotaxis (MCP) protein family.</text>
</comment>
<dbReference type="Pfam" id="PF00015">
    <property type="entry name" value="MCPsignal"/>
    <property type="match status" value="1"/>
</dbReference>
<evidence type="ECO:0000256" key="9">
    <source>
        <dbReference type="ARBA" id="ARBA00029447"/>
    </source>
</evidence>
<dbReference type="SUPFAM" id="SSF58104">
    <property type="entry name" value="Methyl-accepting chemotaxis protein (MCP) signaling domain"/>
    <property type="match status" value="1"/>
</dbReference>
<keyword evidence="3" id="KW-0488">Methylation</keyword>
<dbReference type="Pfam" id="PF02743">
    <property type="entry name" value="dCache_1"/>
    <property type="match status" value="1"/>
</dbReference>
<dbReference type="CDD" id="cd12912">
    <property type="entry name" value="PDC2_MCP_like"/>
    <property type="match status" value="1"/>
</dbReference>
<dbReference type="InterPro" id="IPR003660">
    <property type="entry name" value="HAMP_dom"/>
</dbReference>
<dbReference type="CDD" id="cd11386">
    <property type="entry name" value="MCP_signal"/>
    <property type="match status" value="1"/>
</dbReference>
<feature type="domain" description="Methyl-accepting transducer" evidence="12">
    <location>
        <begin position="375"/>
        <end position="625"/>
    </location>
</feature>
<protein>
    <submittedName>
        <fullName evidence="14">Methyl-accepting chemotaxis protein</fullName>
    </submittedName>
</protein>
<dbReference type="Gene3D" id="1.10.287.950">
    <property type="entry name" value="Methyl-accepting chemotaxis protein"/>
    <property type="match status" value="1"/>
</dbReference>
<evidence type="ECO:0000259" key="13">
    <source>
        <dbReference type="PROSITE" id="PS50885"/>
    </source>
</evidence>
<dbReference type="Proteomes" id="UP001596990">
    <property type="component" value="Unassembled WGS sequence"/>
</dbReference>
<evidence type="ECO:0000256" key="10">
    <source>
        <dbReference type="PROSITE-ProRule" id="PRU00284"/>
    </source>
</evidence>
<evidence type="ECO:0000256" key="11">
    <source>
        <dbReference type="SAM" id="Phobius"/>
    </source>
</evidence>
<dbReference type="CDD" id="cd06225">
    <property type="entry name" value="HAMP"/>
    <property type="match status" value="1"/>
</dbReference>
<reference evidence="15" key="1">
    <citation type="journal article" date="2019" name="Int. J. Syst. Evol. Microbiol.">
        <title>The Global Catalogue of Microorganisms (GCM) 10K type strain sequencing project: providing services to taxonomists for standard genome sequencing and annotation.</title>
        <authorList>
            <consortium name="The Broad Institute Genomics Platform"/>
            <consortium name="The Broad Institute Genome Sequencing Center for Infectious Disease"/>
            <person name="Wu L."/>
            <person name="Ma J."/>
        </authorList>
    </citation>
    <scope>NUCLEOTIDE SEQUENCE [LARGE SCALE GENOMIC DNA]</scope>
    <source>
        <strain evidence="15">CCUG 56607</strain>
    </source>
</reference>